<reference evidence="3 4" key="1">
    <citation type="submission" date="2018-05" db="EMBL/GenBank/DDBJ databases">
        <title>Genomic Encyclopedia of Archaeal and Bacterial Type Strains, Phase II (KMG-II): from individual species to whole genera.</title>
        <authorList>
            <person name="Goeker M."/>
        </authorList>
    </citation>
    <scope>NUCLEOTIDE SEQUENCE [LARGE SCALE GENOMIC DNA]</scope>
    <source>
        <strain evidence="3 4">DSM 19975</strain>
    </source>
</reference>
<protein>
    <submittedName>
        <fullName evidence="3">Outer membrane protein with beta-barrel domain</fullName>
    </submittedName>
</protein>
<proteinExistence type="predicted"/>
<feature type="chain" id="PRO_5016347321" evidence="1">
    <location>
        <begin position="21"/>
        <end position="190"/>
    </location>
</feature>
<evidence type="ECO:0000313" key="3">
    <source>
        <dbReference type="EMBL" id="PWK75984.1"/>
    </source>
</evidence>
<keyword evidence="1" id="KW-0732">Signal</keyword>
<dbReference type="Proteomes" id="UP000245678">
    <property type="component" value="Unassembled WGS sequence"/>
</dbReference>
<feature type="domain" description="Outer membrane protein beta-barrel" evidence="2">
    <location>
        <begin position="21"/>
        <end position="170"/>
    </location>
</feature>
<organism evidence="3 4">
    <name type="scientific">Mucilaginibacter oryzae</name>
    <dbReference type="NCBI Taxonomy" id="468058"/>
    <lineage>
        <taxon>Bacteria</taxon>
        <taxon>Pseudomonadati</taxon>
        <taxon>Bacteroidota</taxon>
        <taxon>Sphingobacteriia</taxon>
        <taxon>Sphingobacteriales</taxon>
        <taxon>Sphingobacteriaceae</taxon>
        <taxon>Mucilaginibacter</taxon>
    </lineage>
</organism>
<sequence>MKKYLLSALILMAVSISAKAQFSLGVKGGVNFSKISSDNFNDKNLTGYQAGLFARVGNDVYFQPELYLSGTGGKFESNQNNTAFEGKVRFTNLNVPLLIGKSFGEKDLNFRIMAGPIYTYTLDQNTSLGNNISNAADNFNKSNFGFQAGAGVDFGSITADLRYEGGLTKVSDSFAKRQNLWALSVGFKIF</sequence>
<feature type="signal peptide" evidence="1">
    <location>
        <begin position="1"/>
        <end position="20"/>
    </location>
</feature>
<evidence type="ECO:0000313" key="4">
    <source>
        <dbReference type="Proteomes" id="UP000245678"/>
    </source>
</evidence>
<dbReference type="AlphaFoldDB" id="A0A316H4X1"/>
<dbReference type="SUPFAM" id="SSF56925">
    <property type="entry name" value="OMPA-like"/>
    <property type="match status" value="1"/>
</dbReference>
<dbReference type="InterPro" id="IPR011250">
    <property type="entry name" value="OMP/PagP_B-barrel"/>
</dbReference>
<dbReference type="EMBL" id="QGHA01000007">
    <property type="protein sequence ID" value="PWK75984.1"/>
    <property type="molecule type" value="Genomic_DNA"/>
</dbReference>
<dbReference type="RefSeq" id="WP_022834105.1">
    <property type="nucleotide sequence ID" value="NZ_QGHA01000007.1"/>
</dbReference>
<keyword evidence="4" id="KW-1185">Reference proteome</keyword>
<evidence type="ECO:0000259" key="2">
    <source>
        <dbReference type="Pfam" id="PF13568"/>
    </source>
</evidence>
<gene>
    <name evidence="3" type="ORF">LX99_03718</name>
</gene>
<accession>A0A316H4X1</accession>
<evidence type="ECO:0000256" key="1">
    <source>
        <dbReference type="SAM" id="SignalP"/>
    </source>
</evidence>
<dbReference type="Pfam" id="PF13568">
    <property type="entry name" value="OMP_b-brl_2"/>
    <property type="match status" value="1"/>
</dbReference>
<comment type="caution">
    <text evidence="3">The sequence shown here is derived from an EMBL/GenBank/DDBJ whole genome shotgun (WGS) entry which is preliminary data.</text>
</comment>
<dbReference type="InterPro" id="IPR025665">
    <property type="entry name" value="Beta-barrel_OMP_2"/>
</dbReference>
<name>A0A316H4X1_9SPHI</name>